<organism evidence="3 4">
    <name type="scientific">Kroppenstedtia eburnea</name>
    <dbReference type="NCBI Taxonomy" id="714067"/>
    <lineage>
        <taxon>Bacteria</taxon>
        <taxon>Bacillati</taxon>
        <taxon>Bacillota</taxon>
        <taxon>Bacilli</taxon>
        <taxon>Bacillales</taxon>
        <taxon>Thermoactinomycetaceae</taxon>
        <taxon>Kroppenstedtia</taxon>
    </lineage>
</organism>
<accession>A0A1N7MI48</accession>
<dbReference type="Proteomes" id="UP000186795">
    <property type="component" value="Unassembled WGS sequence"/>
</dbReference>
<evidence type="ECO:0000313" key="3">
    <source>
        <dbReference type="EMBL" id="SIS85854.1"/>
    </source>
</evidence>
<keyword evidence="2" id="KW-0812">Transmembrane</keyword>
<gene>
    <name evidence="3" type="ORF">SAMN05421790_106115</name>
</gene>
<feature type="transmembrane region" description="Helical" evidence="2">
    <location>
        <begin position="39"/>
        <end position="58"/>
    </location>
</feature>
<feature type="transmembrane region" description="Helical" evidence="2">
    <location>
        <begin position="128"/>
        <end position="149"/>
    </location>
</feature>
<feature type="compositionally biased region" description="Basic and acidic residues" evidence="1">
    <location>
        <begin position="165"/>
        <end position="178"/>
    </location>
</feature>
<name>A0A1N7MI48_9BACL</name>
<feature type="compositionally biased region" description="Basic and acidic residues" evidence="1">
    <location>
        <begin position="191"/>
        <end position="205"/>
    </location>
</feature>
<evidence type="ECO:0000313" key="4">
    <source>
        <dbReference type="Proteomes" id="UP000186795"/>
    </source>
</evidence>
<feature type="transmembrane region" description="Helical" evidence="2">
    <location>
        <begin position="104"/>
        <end position="122"/>
    </location>
</feature>
<evidence type="ECO:0000256" key="1">
    <source>
        <dbReference type="SAM" id="MobiDB-lite"/>
    </source>
</evidence>
<feature type="region of interest" description="Disordered" evidence="1">
    <location>
        <begin position="157"/>
        <end position="178"/>
    </location>
</feature>
<sequence>MKTASKPTGALATNLSPLSITDRPDENISYRKTKIFTRWVTVILGGLIFGCAQTLSYVHTLNLFERHGYTSWQAHLGVIMFEALFFLGAFTTMVFHFIGAKPGIPVRMATLLGAGFVGWSNISYGMEYGRGGVVIGISIILCAIVAELVTGKSISHTGREPVVATDREEIRETEPDREEKYYPAPAWEMEVGGREEEDRENREDISTLSPAPTPAWEEVAATREEQWEEEAASTPTTREEVKKKALEILKAEGELPGRRRLMKETGSPTDWIPRKVLEKLEMELGLKKQVG</sequence>
<evidence type="ECO:0000256" key="2">
    <source>
        <dbReference type="SAM" id="Phobius"/>
    </source>
</evidence>
<reference evidence="4" key="1">
    <citation type="submission" date="2017-01" db="EMBL/GenBank/DDBJ databases">
        <authorList>
            <person name="Varghese N."/>
            <person name="Submissions S."/>
        </authorList>
    </citation>
    <scope>NUCLEOTIDE SEQUENCE [LARGE SCALE GENOMIC DNA]</scope>
    <source>
        <strain evidence="4">DSM 45196</strain>
    </source>
</reference>
<feature type="transmembrane region" description="Helical" evidence="2">
    <location>
        <begin position="78"/>
        <end position="97"/>
    </location>
</feature>
<dbReference type="AlphaFoldDB" id="A0A1N7MI48"/>
<proteinExistence type="predicted"/>
<protein>
    <submittedName>
        <fullName evidence="3">Uncharacterized protein</fullName>
    </submittedName>
</protein>
<feature type="region of interest" description="Disordered" evidence="1">
    <location>
        <begin position="190"/>
        <end position="215"/>
    </location>
</feature>
<keyword evidence="2" id="KW-1133">Transmembrane helix</keyword>
<dbReference type="EMBL" id="FTOD01000006">
    <property type="protein sequence ID" value="SIS85854.1"/>
    <property type="molecule type" value="Genomic_DNA"/>
</dbReference>
<dbReference type="OrthoDB" id="9856012at2"/>
<keyword evidence="2" id="KW-0472">Membrane</keyword>
<dbReference type="RefSeq" id="WP_076525077.1">
    <property type="nucleotide sequence ID" value="NZ_CP048103.1"/>
</dbReference>
<keyword evidence="4" id="KW-1185">Reference proteome</keyword>